<dbReference type="Gene3D" id="3.75.10.10">
    <property type="entry name" value="L-arginine/glycine Amidinotransferase, Chain A"/>
    <property type="match status" value="1"/>
</dbReference>
<evidence type="ECO:0008006" key="6">
    <source>
        <dbReference type="Google" id="ProtNLM"/>
    </source>
</evidence>
<keyword evidence="2" id="KW-0808">Transferase</keyword>
<evidence type="ECO:0000313" key="4">
    <source>
        <dbReference type="EMBL" id="OVZ84559.1"/>
    </source>
</evidence>
<dbReference type="PANTHER" id="PTHR10488:SF1">
    <property type="entry name" value="GLYCINE AMIDINOTRANSFERASE, MITOCHONDRIAL"/>
    <property type="match status" value="1"/>
</dbReference>
<dbReference type="PANTHER" id="PTHR10488">
    <property type="entry name" value="GLYCINE AMIDINOTRANSFERASE, MITOCHONDRIAL"/>
    <property type="match status" value="1"/>
</dbReference>
<dbReference type="GO" id="GO:0015068">
    <property type="term" value="F:glycine amidinotransferase activity"/>
    <property type="evidence" value="ECO:0007669"/>
    <property type="project" value="TreeGrafter"/>
</dbReference>
<organism evidence="4 5">
    <name type="scientific">Yersinia intermedia</name>
    <dbReference type="NCBI Taxonomy" id="631"/>
    <lineage>
        <taxon>Bacteria</taxon>
        <taxon>Pseudomonadati</taxon>
        <taxon>Pseudomonadota</taxon>
        <taxon>Gammaproteobacteria</taxon>
        <taxon>Enterobacterales</taxon>
        <taxon>Yersiniaceae</taxon>
        <taxon>Yersinia</taxon>
    </lineage>
</organism>
<gene>
    <name evidence="4" type="ORF">CBW57_15665</name>
</gene>
<evidence type="ECO:0000256" key="1">
    <source>
        <dbReference type="ARBA" id="ARBA00006943"/>
    </source>
</evidence>
<dbReference type="AlphaFoldDB" id="A0A208ZVW7"/>
<dbReference type="GO" id="GO:0006601">
    <property type="term" value="P:creatine biosynthetic process"/>
    <property type="evidence" value="ECO:0007669"/>
    <property type="project" value="TreeGrafter"/>
</dbReference>
<evidence type="ECO:0000256" key="3">
    <source>
        <dbReference type="PIRSR" id="PIRSR633195-1"/>
    </source>
</evidence>
<accession>A0A208ZVW7</accession>
<dbReference type="SUPFAM" id="SSF55909">
    <property type="entry name" value="Pentein"/>
    <property type="match status" value="1"/>
</dbReference>
<sequence length="343" mass="39117">MNIINSYSDWGKLEEIILGSPKNLTLPDLDISSRNFFDLQEDFNQQKNPVAVIERVKIEMEEDFQGLTSILEGYGVKVRRPEAINFKITCQSPHWSSQQSHALMPRDCMLVLGDTLIEAPMPSRNRYFESQSFRNITREYFSKGEKWIAAPKPVLTDDTYLWDGTTPYLAENDPLFDAANIMRCGKDVFYNISNSGNRAGFEWLERTFGDQFNFHQMSICSDHVGTTMQLLRPGLALINASRMKPSDVPAQFKNWELVFFNEPVDVGYSFDWARASVWIAMNVLSIDEKTIIVEKNQCKLAELLDRSGLEVIPVSFRHGRTVGGGFHCCSLDIRRVGVAESFL</sequence>
<dbReference type="EMBL" id="NHOI01000025">
    <property type="protein sequence ID" value="OVZ84559.1"/>
    <property type="molecule type" value="Genomic_DNA"/>
</dbReference>
<dbReference type="Proteomes" id="UP000196440">
    <property type="component" value="Unassembled WGS sequence"/>
</dbReference>
<comment type="caution">
    <text evidence="4">The sequence shown here is derived from an EMBL/GenBank/DDBJ whole genome shotgun (WGS) entry which is preliminary data.</text>
</comment>
<feature type="active site" evidence="3">
    <location>
        <position position="177"/>
    </location>
</feature>
<dbReference type="InterPro" id="IPR033195">
    <property type="entry name" value="AmidinoTrfase"/>
</dbReference>
<proteinExistence type="inferred from homology"/>
<reference evidence="4 5" key="1">
    <citation type="submission" date="2017-05" db="EMBL/GenBank/DDBJ databases">
        <title>Whole genome sequencing of Yersinia kristensenii.</title>
        <authorList>
            <person name="Campioni F."/>
        </authorList>
    </citation>
    <scope>NUCLEOTIDE SEQUENCE [LARGE SCALE GENOMIC DNA]</scope>
    <source>
        <strain evidence="4 5">CFSAN060536</strain>
    </source>
</reference>
<protein>
    <recommendedName>
        <fullName evidence="6">Inosamine-phosphate amidinotransferase 1</fullName>
    </recommendedName>
</protein>
<dbReference type="RefSeq" id="WP_087816326.1">
    <property type="nucleotide sequence ID" value="NZ_CBCPKE010000010.1"/>
</dbReference>
<evidence type="ECO:0000256" key="2">
    <source>
        <dbReference type="ARBA" id="ARBA00022679"/>
    </source>
</evidence>
<evidence type="ECO:0000313" key="5">
    <source>
        <dbReference type="Proteomes" id="UP000196440"/>
    </source>
</evidence>
<comment type="similarity">
    <text evidence="1">Belongs to the amidinotransferase family.</text>
</comment>
<feature type="active site" description="Amidino-cysteine intermediate" evidence="3">
    <location>
        <position position="328"/>
    </location>
</feature>
<feature type="active site" evidence="3">
    <location>
        <position position="223"/>
    </location>
</feature>
<name>A0A208ZVW7_YERIN</name>